<dbReference type="Proteomes" id="UP000813824">
    <property type="component" value="Unassembled WGS sequence"/>
</dbReference>
<dbReference type="Pfam" id="PF25995">
    <property type="entry name" value="STB6_N"/>
    <property type="match status" value="1"/>
</dbReference>
<dbReference type="InterPro" id="IPR038919">
    <property type="entry name" value="STB2/STB2"/>
</dbReference>
<dbReference type="PANTHER" id="PTHR31011:SF2">
    <property type="entry name" value="PROTEIN STB2-RELATED"/>
    <property type="match status" value="1"/>
</dbReference>
<dbReference type="OrthoDB" id="19806at2759"/>
<feature type="domain" description="STB6-like N-terminal" evidence="2">
    <location>
        <begin position="106"/>
        <end position="235"/>
    </location>
</feature>
<protein>
    <recommendedName>
        <fullName evidence="2">STB6-like N-terminal domain-containing protein</fullName>
    </recommendedName>
</protein>
<gene>
    <name evidence="3" type="ORF">BXZ70DRAFT_966334</name>
</gene>
<feature type="region of interest" description="Disordered" evidence="1">
    <location>
        <begin position="387"/>
        <end position="409"/>
    </location>
</feature>
<sequence length="1036" mass="114162">MSRSTSQTASLPSKSFSKSLPSSSTTPFFLTPQPSSLNVSGPRRLLMPTVRHPRPTHTTALSSPKGSSQKSPQSSRLSRSRASSVSPSVPTSPDPSSLPVNDDWIGGGCTFEVVQDNIELEGYQLYAVEKWCVVVERRRQVTVLAVFTGDRRHRITVTALSPSSCLPQVEATAMWEKAMHQLRRDGARPKDTEQGVIMVTSLANFRSDFTIVHIPKGNFLDVREQLYTNINLLRMGCSGRSALTLEEPSDATKDRFISQYHLSDKLLARSQPVFNPTVIELVKLIQASLAICGMFPLAPDERNGLLCDLTVDGIQRWVTEIGEPVLKMEPVERVVDPAVVAALFSTILTVRNKLQALGHPVPKDPFIDPAGFLKSLHSFQSSLKPGSHSHTLSLSHHSSHSTPVPPSASIISSSTIAASNASTSTANVNMPMGGGTEGTVYLTHKLINAIQAAYDKLKQSESYKVHRVLINKLDDLATDLRTSENKSKSGGRWGQGSVFNNNQPVADLAVLVRCIGGGGVGPGDRGGPSSLRYLWTGRPEEVGRKRREKEIAEEGDLVEAEGRTDKEKERGDREKEREGRERMSVERDVKSSEDEGDIGYLNKPWSGRMQRRIEVWAALGRAKKLSADFGSKGRATISPESPPRATHGATQLLPSVVISRDPADEEEVLSSGQASPVSDSHQHNPMMLGLGVYPPAQRSASELSEYDRRVTEFDARRPPTKAQYQTRIISWSDPVTARGLLDEDGDSLASGNRRSKLGASPLSRDYVGDDEVHSGTGTGTLVDDEEGWNNTHVHVYQRQRTIMLKKRRSFDDADRLRGSIRVLPIERMRIDVELCGQLLILRRREAHLANVIACLRALTQTLSNTNAHLRSDYEEKQAALKSVEECKAVLQGIEAMRVKADATSQETQALAYESAQFLVEDLWHMANQPRQKVLELREKVFGTGTKRSRGGKGRERRFCRVQTMLDGTEVLVDEMGRTEEEAEEEERLGLSGSSVGGAEDVEAEGMEHPGLRPTWVLRLFNYWGTRWGARGRGAGS</sequence>
<evidence type="ECO:0000256" key="1">
    <source>
        <dbReference type="SAM" id="MobiDB-lite"/>
    </source>
</evidence>
<evidence type="ECO:0000313" key="4">
    <source>
        <dbReference type="Proteomes" id="UP000813824"/>
    </source>
</evidence>
<feature type="region of interest" description="Disordered" evidence="1">
    <location>
        <begin position="1"/>
        <end position="101"/>
    </location>
</feature>
<feature type="compositionally biased region" description="Low complexity" evidence="1">
    <location>
        <begin position="10"/>
        <end position="36"/>
    </location>
</feature>
<evidence type="ECO:0000259" key="2">
    <source>
        <dbReference type="Pfam" id="PF25995"/>
    </source>
</evidence>
<comment type="caution">
    <text evidence="3">The sequence shown here is derived from an EMBL/GenBank/DDBJ whole genome shotgun (WGS) entry which is preliminary data.</text>
</comment>
<name>A0A8K0UVQ5_9AGAR</name>
<feature type="region of interest" description="Disordered" evidence="1">
    <location>
        <begin position="977"/>
        <end position="997"/>
    </location>
</feature>
<dbReference type="EMBL" id="JAEVFJ010000003">
    <property type="protein sequence ID" value="KAH8105824.1"/>
    <property type="molecule type" value="Genomic_DNA"/>
</dbReference>
<feature type="region of interest" description="Disordered" evidence="1">
    <location>
        <begin position="543"/>
        <end position="595"/>
    </location>
</feature>
<dbReference type="AlphaFoldDB" id="A0A8K0UVQ5"/>
<feature type="compositionally biased region" description="Basic and acidic residues" evidence="1">
    <location>
        <begin position="560"/>
        <end position="593"/>
    </location>
</feature>
<feature type="compositionally biased region" description="Basic and acidic residues" evidence="1">
    <location>
        <begin position="543"/>
        <end position="552"/>
    </location>
</feature>
<dbReference type="GO" id="GO:0070822">
    <property type="term" value="C:Sin3-type complex"/>
    <property type="evidence" value="ECO:0007669"/>
    <property type="project" value="TreeGrafter"/>
</dbReference>
<evidence type="ECO:0000313" key="3">
    <source>
        <dbReference type="EMBL" id="KAH8105824.1"/>
    </source>
</evidence>
<reference evidence="3" key="1">
    <citation type="journal article" date="2021" name="New Phytol.">
        <title>Evolutionary innovations through gain and loss of genes in the ectomycorrhizal Boletales.</title>
        <authorList>
            <person name="Wu G."/>
            <person name="Miyauchi S."/>
            <person name="Morin E."/>
            <person name="Kuo A."/>
            <person name="Drula E."/>
            <person name="Varga T."/>
            <person name="Kohler A."/>
            <person name="Feng B."/>
            <person name="Cao Y."/>
            <person name="Lipzen A."/>
            <person name="Daum C."/>
            <person name="Hundley H."/>
            <person name="Pangilinan J."/>
            <person name="Johnson J."/>
            <person name="Barry K."/>
            <person name="LaButti K."/>
            <person name="Ng V."/>
            <person name="Ahrendt S."/>
            <person name="Min B."/>
            <person name="Choi I.G."/>
            <person name="Park H."/>
            <person name="Plett J.M."/>
            <person name="Magnuson J."/>
            <person name="Spatafora J.W."/>
            <person name="Nagy L.G."/>
            <person name="Henrissat B."/>
            <person name="Grigoriev I.V."/>
            <person name="Yang Z.L."/>
            <person name="Xu J."/>
            <person name="Martin F.M."/>
        </authorList>
    </citation>
    <scope>NUCLEOTIDE SEQUENCE</scope>
    <source>
        <strain evidence="3">KKN 215</strain>
    </source>
</reference>
<organism evidence="3 4">
    <name type="scientific">Cristinia sonorae</name>
    <dbReference type="NCBI Taxonomy" id="1940300"/>
    <lineage>
        <taxon>Eukaryota</taxon>
        <taxon>Fungi</taxon>
        <taxon>Dikarya</taxon>
        <taxon>Basidiomycota</taxon>
        <taxon>Agaricomycotina</taxon>
        <taxon>Agaricomycetes</taxon>
        <taxon>Agaricomycetidae</taxon>
        <taxon>Agaricales</taxon>
        <taxon>Pleurotineae</taxon>
        <taxon>Stephanosporaceae</taxon>
        <taxon>Cristinia</taxon>
    </lineage>
</organism>
<accession>A0A8K0UVQ5</accession>
<dbReference type="PANTHER" id="PTHR31011">
    <property type="entry name" value="PROTEIN STB2-RELATED"/>
    <property type="match status" value="1"/>
</dbReference>
<feature type="region of interest" description="Disordered" evidence="1">
    <location>
        <begin position="742"/>
        <end position="783"/>
    </location>
</feature>
<proteinExistence type="predicted"/>
<dbReference type="InterPro" id="IPR059025">
    <property type="entry name" value="STB6_N"/>
</dbReference>
<feature type="non-terminal residue" evidence="3">
    <location>
        <position position="1036"/>
    </location>
</feature>
<feature type="compositionally biased region" description="Low complexity" evidence="1">
    <location>
        <begin position="56"/>
        <end position="100"/>
    </location>
</feature>
<keyword evidence="4" id="KW-1185">Reference proteome</keyword>
<feature type="compositionally biased region" description="Low complexity" evidence="1">
    <location>
        <begin position="388"/>
        <end position="409"/>
    </location>
</feature>